<evidence type="ECO:0000313" key="4">
    <source>
        <dbReference type="EMBL" id="PKY99277.1"/>
    </source>
</evidence>
<keyword evidence="2" id="KW-0472">Membrane</keyword>
<gene>
    <name evidence="4" type="ORF">CYJ26_03970</name>
</gene>
<feature type="region of interest" description="Disordered" evidence="1">
    <location>
        <begin position="640"/>
        <end position="660"/>
    </location>
</feature>
<reference evidence="4 5" key="1">
    <citation type="submission" date="2017-12" db="EMBL/GenBank/DDBJ databases">
        <title>Phylogenetic diversity of female urinary microbiome.</title>
        <authorList>
            <person name="Thomas-White K."/>
            <person name="Wolfe A.J."/>
        </authorList>
    </citation>
    <scope>NUCLEOTIDE SEQUENCE [LARGE SCALE GENOMIC DNA]</scope>
    <source>
        <strain evidence="4 5">UMB0319</strain>
    </source>
</reference>
<feature type="compositionally biased region" description="Low complexity" evidence="1">
    <location>
        <begin position="1"/>
        <end position="55"/>
    </location>
</feature>
<organism evidence="4 5">
    <name type="scientific">Actinomyces urogenitalis</name>
    <dbReference type="NCBI Taxonomy" id="103621"/>
    <lineage>
        <taxon>Bacteria</taxon>
        <taxon>Bacillati</taxon>
        <taxon>Actinomycetota</taxon>
        <taxon>Actinomycetes</taxon>
        <taxon>Actinomycetales</taxon>
        <taxon>Actinomycetaceae</taxon>
        <taxon>Actinomyces</taxon>
    </lineage>
</organism>
<accession>A0A2I1KUJ8</accession>
<protein>
    <submittedName>
        <fullName evidence="4">Tat pathway signal sequence</fullName>
    </submittedName>
</protein>
<dbReference type="InterPro" id="IPR022029">
    <property type="entry name" value="YoaR-like_PG-bd"/>
</dbReference>
<dbReference type="InterPro" id="IPR007391">
    <property type="entry name" value="Vancomycin_resist_VanW"/>
</dbReference>
<comment type="caution">
    <text evidence="4">The sequence shown here is derived from an EMBL/GenBank/DDBJ whole genome shotgun (WGS) entry which is preliminary data.</text>
</comment>
<dbReference type="PANTHER" id="PTHR35788:SF1">
    <property type="entry name" value="EXPORTED PROTEIN"/>
    <property type="match status" value="1"/>
</dbReference>
<evidence type="ECO:0000259" key="3">
    <source>
        <dbReference type="Pfam" id="PF12229"/>
    </source>
</evidence>
<dbReference type="GeneID" id="81708091"/>
<sequence length="660" mass="66831">MSDAKPPAAAPDSPDAPAEVATPAQASSLAEAASLAQAATPAEAAEPAETALASEEPARAQEAETESEGVRSRRWPARRKTLVGVAAGAALVLLWAGTALATTQHLFGSSSVSGVAVGGMSPAQARTAIAHVLAPELEEPVTVTAGQASDQLVPAESGVSLDAQASVRRLTGFTLNPLTLISRLRGETVAAVAPVDAATLRTALDAHLETLSSGTKDATVSFDGTTPVLTPAVAGTGLDVEASVAQLSSGWPVGQDSVALVSGQTEPAVTDAEAQALIDDVLTPLLSGDLTVTAEGTAAQSAASGQLTLTPEQVVALTSVTSAQGEITASLDPDKVHEAVLAAMGAGIESAAQDSSFTIEGSPAGTPSFVAATPGAAVDSKALADSLLQAGTTGKDATARTVPLELSEVAAAHAESEAELGVAQVVGEYATAYYYDPVRTQNLVTGTAKINGTLVRPGETFSLAQVLGPIDAEHGFTSSGVLSGGVHSNAMGGGLSQVTTTTFNAAFEAGMDDVEHHPHSVWFTRYPAGREATLWTGHLDLKWKNSTPYAALVQAWAADGQVHVRLWSTPYYTVSITSSDKTNIRPVQVVHSTAASCVPYGGGQVGFDITVTRSRRAPEGASPADDVLSTSYQADNVLVCPSPEPAEPAEAAGEDGGGGE</sequence>
<dbReference type="RefSeq" id="WP_048684102.1">
    <property type="nucleotide sequence ID" value="NZ_JADNGB010000008.1"/>
</dbReference>
<dbReference type="Pfam" id="PF04294">
    <property type="entry name" value="VanW"/>
    <property type="match status" value="1"/>
</dbReference>
<feature type="transmembrane region" description="Helical" evidence="2">
    <location>
        <begin position="81"/>
        <end position="101"/>
    </location>
</feature>
<dbReference type="EMBL" id="PKHA01000002">
    <property type="protein sequence ID" value="PKY99277.1"/>
    <property type="molecule type" value="Genomic_DNA"/>
</dbReference>
<feature type="domain" description="YoaR-like putative peptidoglycan binding" evidence="3">
    <location>
        <begin position="183"/>
        <end position="250"/>
    </location>
</feature>
<feature type="region of interest" description="Disordered" evidence="1">
    <location>
        <begin position="1"/>
        <end position="72"/>
    </location>
</feature>
<dbReference type="PANTHER" id="PTHR35788">
    <property type="entry name" value="EXPORTED PROTEIN-RELATED"/>
    <property type="match status" value="1"/>
</dbReference>
<evidence type="ECO:0000256" key="1">
    <source>
        <dbReference type="SAM" id="MobiDB-lite"/>
    </source>
</evidence>
<dbReference type="AlphaFoldDB" id="A0A2I1KUJ8"/>
<dbReference type="Proteomes" id="UP000234778">
    <property type="component" value="Unassembled WGS sequence"/>
</dbReference>
<dbReference type="Pfam" id="PF12229">
    <property type="entry name" value="PG_binding_4"/>
    <property type="match status" value="1"/>
</dbReference>
<dbReference type="InterPro" id="IPR052913">
    <property type="entry name" value="Glycopeptide_resist_protein"/>
</dbReference>
<name>A0A2I1KUJ8_9ACTO</name>
<proteinExistence type="predicted"/>
<keyword evidence="2" id="KW-1133">Transmembrane helix</keyword>
<evidence type="ECO:0000256" key="2">
    <source>
        <dbReference type="SAM" id="Phobius"/>
    </source>
</evidence>
<keyword evidence="2" id="KW-0812">Transmembrane</keyword>
<evidence type="ECO:0000313" key="5">
    <source>
        <dbReference type="Proteomes" id="UP000234778"/>
    </source>
</evidence>